<evidence type="ECO:0000313" key="3">
    <source>
        <dbReference type="Proteomes" id="UP000008957"/>
    </source>
</evidence>
<keyword evidence="1" id="KW-0472">Membrane</keyword>
<feature type="transmembrane region" description="Helical" evidence="1">
    <location>
        <begin position="12"/>
        <end position="31"/>
    </location>
</feature>
<keyword evidence="1" id="KW-0812">Transmembrane</keyword>
<keyword evidence="1" id="KW-1133">Transmembrane helix</keyword>
<dbReference type="EMBL" id="FP929056">
    <property type="protein sequence ID" value="CBL27973.1"/>
    <property type="molecule type" value="Genomic_DNA"/>
</dbReference>
<sequence length="78" mass="9308">MWDNAFETRWSCVFLAAYVVVMLPVKCFYSTEYVPSWKGLPLFMVGWFWLTVAVMVLILLFYWQAMGREEYRAFGTED</sequence>
<dbReference type="Proteomes" id="UP000008957">
    <property type="component" value="Chromosome"/>
</dbReference>
<gene>
    <name evidence="2" type="ORF">SY1_05820</name>
</gene>
<evidence type="ECO:0008006" key="4">
    <source>
        <dbReference type="Google" id="ProtNLM"/>
    </source>
</evidence>
<name>A0AB94IW45_9BACT</name>
<dbReference type="RefSeq" id="WP_015556120.1">
    <property type="nucleotide sequence ID" value="NC_021038.1"/>
</dbReference>
<dbReference type="KEGG" id="sbr:SY1_05820"/>
<accession>A0AB94IW45</accession>
<dbReference type="AlphaFoldDB" id="A0AB94IW45"/>
<evidence type="ECO:0000313" key="2">
    <source>
        <dbReference type="EMBL" id="CBL27973.1"/>
    </source>
</evidence>
<keyword evidence="3" id="KW-1185">Reference proteome</keyword>
<feature type="transmembrane region" description="Helical" evidence="1">
    <location>
        <begin position="43"/>
        <end position="63"/>
    </location>
</feature>
<evidence type="ECO:0000256" key="1">
    <source>
        <dbReference type="SAM" id="Phobius"/>
    </source>
</evidence>
<reference evidence="3" key="1">
    <citation type="submission" date="2010-03" db="EMBL/GenBank/DDBJ databases">
        <title>The genome sequence of Synergistetes sp. SGP1.</title>
        <authorList>
            <consortium name="metaHIT consortium -- http://www.metahit.eu/"/>
            <person name="Pajon A."/>
            <person name="Turner K."/>
            <person name="Parkhill J."/>
            <person name="Wade W."/>
            <person name="Vartoukian S."/>
        </authorList>
    </citation>
    <scope>NUCLEOTIDE SEQUENCE [LARGE SCALE GENOMIC DNA]</scope>
    <source>
        <strain evidence="3">SGP1</strain>
    </source>
</reference>
<reference evidence="2 3" key="2">
    <citation type="submission" date="2010-03" db="EMBL/GenBank/DDBJ databases">
        <authorList>
            <person name="Pajon A."/>
        </authorList>
    </citation>
    <scope>NUCLEOTIDE SEQUENCE [LARGE SCALE GENOMIC DNA]</scope>
    <source>
        <strain evidence="2 3">SGP1</strain>
    </source>
</reference>
<proteinExistence type="predicted"/>
<protein>
    <recommendedName>
        <fullName evidence="4">Solute:sodium symporter small subunit</fullName>
    </recommendedName>
</protein>
<organism evidence="2 3">
    <name type="scientific">Fretibacterium fastidiosum</name>
    <dbReference type="NCBI Taxonomy" id="651822"/>
    <lineage>
        <taxon>Bacteria</taxon>
        <taxon>Thermotogati</taxon>
        <taxon>Synergistota</taxon>
        <taxon>Synergistia</taxon>
        <taxon>Synergistales</taxon>
        <taxon>Aminobacteriaceae</taxon>
        <taxon>Fretibacterium</taxon>
    </lineage>
</organism>